<keyword evidence="4" id="KW-0648">Protein biosynthesis</keyword>
<dbReference type="GO" id="GO:0004812">
    <property type="term" value="F:aminoacyl-tRNA ligase activity"/>
    <property type="evidence" value="ECO:0007669"/>
    <property type="project" value="UniProtKB-KW"/>
</dbReference>
<feature type="region of interest" description="Disordered" evidence="6">
    <location>
        <begin position="9"/>
        <end position="45"/>
    </location>
</feature>
<feature type="domain" description="Aminoacyl-tRNA synthetase class II (D/K/N)" evidence="7">
    <location>
        <begin position="67"/>
        <end position="352"/>
    </location>
</feature>
<keyword evidence="5" id="KW-0030">Aminoacyl-tRNA synthetase</keyword>
<evidence type="ECO:0000256" key="4">
    <source>
        <dbReference type="ARBA" id="ARBA00022917"/>
    </source>
</evidence>
<keyword evidence="1" id="KW-0436">Ligase</keyword>
<keyword evidence="2" id="KW-0547">Nucleotide-binding</keyword>
<dbReference type="Pfam" id="PF00152">
    <property type="entry name" value="tRNA-synt_2"/>
    <property type="match status" value="1"/>
</dbReference>
<dbReference type="AlphaFoldDB" id="A0A6A6S892"/>
<dbReference type="PANTHER" id="PTHR22594">
    <property type="entry name" value="ASPARTYL/LYSYL-TRNA SYNTHETASE"/>
    <property type="match status" value="1"/>
</dbReference>
<dbReference type="InterPro" id="IPR004364">
    <property type="entry name" value="Aa-tRNA-synt_II"/>
</dbReference>
<evidence type="ECO:0000256" key="5">
    <source>
        <dbReference type="ARBA" id="ARBA00023146"/>
    </source>
</evidence>
<evidence type="ECO:0000256" key="6">
    <source>
        <dbReference type="SAM" id="MobiDB-lite"/>
    </source>
</evidence>
<keyword evidence="9" id="KW-1185">Reference proteome</keyword>
<protein>
    <submittedName>
        <fullName evidence="8">Asparaginase like 1</fullName>
    </submittedName>
</protein>
<sequence>MFTLAITKKDLQPETLSNSNPGPPNRSKALLPRRSKEEKRHTTTTVAKQNAPRLWKNPSTFAMEALSSPWYSTMLRLQSTLIHASVDFFNRQMQYRYVVVPMTTGSISSPMGLGSDSQPVSIDLAGTKTYLADSQQFTLEYALRLEDGLPGAYYLGTSCRGEDPDATHLNQFCHVECELLGGLSEGMDVANAYIIALVQEFKRKHALEIESFAGSTKHLDGMLALYRDHGNSFPVITLDDALALPNITRDMWYDAVEGQPQYGRCLSLLGEQMLIEKFGGAVWLTEMDHLSVPFYQAHAKGGEKAHCGDVLLGLGEVVGCGNRHSTAEQVLRALEQHMVDLAEYKWYIDMRRLKKL</sequence>
<evidence type="ECO:0000256" key="1">
    <source>
        <dbReference type="ARBA" id="ARBA00022598"/>
    </source>
</evidence>
<dbReference type="GO" id="GO:0006421">
    <property type="term" value="P:asparaginyl-tRNA aminoacylation"/>
    <property type="evidence" value="ECO:0007669"/>
    <property type="project" value="TreeGrafter"/>
</dbReference>
<dbReference type="GO" id="GO:0005524">
    <property type="term" value="F:ATP binding"/>
    <property type="evidence" value="ECO:0007669"/>
    <property type="project" value="UniProtKB-KW"/>
</dbReference>
<dbReference type="EMBL" id="MU006780">
    <property type="protein sequence ID" value="KAF2642953.1"/>
    <property type="molecule type" value="Genomic_DNA"/>
</dbReference>
<organism evidence="8 9">
    <name type="scientific">Massarina eburnea CBS 473.64</name>
    <dbReference type="NCBI Taxonomy" id="1395130"/>
    <lineage>
        <taxon>Eukaryota</taxon>
        <taxon>Fungi</taxon>
        <taxon>Dikarya</taxon>
        <taxon>Ascomycota</taxon>
        <taxon>Pezizomycotina</taxon>
        <taxon>Dothideomycetes</taxon>
        <taxon>Pleosporomycetidae</taxon>
        <taxon>Pleosporales</taxon>
        <taxon>Massarineae</taxon>
        <taxon>Massarinaceae</taxon>
        <taxon>Massarina</taxon>
    </lineage>
</organism>
<dbReference type="OrthoDB" id="2262349at2759"/>
<dbReference type="SUPFAM" id="SSF55681">
    <property type="entry name" value="Class II aaRS and biotin synthetases"/>
    <property type="match status" value="1"/>
</dbReference>
<dbReference type="PANTHER" id="PTHR22594:SF34">
    <property type="entry name" value="ASPARAGINE--TRNA LIGASE, MITOCHONDRIAL-RELATED"/>
    <property type="match status" value="1"/>
</dbReference>
<keyword evidence="3" id="KW-0067">ATP-binding</keyword>
<gene>
    <name evidence="8" type="ORF">P280DRAFT_515397</name>
</gene>
<accession>A0A6A6S892</accession>
<proteinExistence type="predicted"/>
<name>A0A6A6S892_9PLEO</name>
<dbReference type="Proteomes" id="UP000799753">
    <property type="component" value="Unassembled WGS sequence"/>
</dbReference>
<evidence type="ECO:0000313" key="9">
    <source>
        <dbReference type="Proteomes" id="UP000799753"/>
    </source>
</evidence>
<reference evidence="8" key="1">
    <citation type="journal article" date="2020" name="Stud. Mycol.">
        <title>101 Dothideomycetes genomes: a test case for predicting lifestyles and emergence of pathogens.</title>
        <authorList>
            <person name="Haridas S."/>
            <person name="Albert R."/>
            <person name="Binder M."/>
            <person name="Bloem J."/>
            <person name="Labutti K."/>
            <person name="Salamov A."/>
            <person name="Andreopoulos B."/>
            <person name="Baker S."/>
            <person name="Barry K."/>
            <person name="Bills G."/>
            <person name="Bluhm B."/>
            <person name="Cannon C."/>
            <person name="Castanera R."/>
            <person name="Culley D."/>
            <person name="Daum C."/>
            <person name="Ezra D."/>
            <person name="Gonzalez J."/>
            <person name="Henrissat B."/>
            <person name="Kuo A."/>
            <person name="Liang C."/>
            <person name="Lipzen A."/>
            <person name="Lutzoni F."/>
            <person name="Magnuson J."/>
            <person name="Mondo S."/>
            <person name="Nolan M."/>
            <person name="Ohm R."/>
            <person name="Pangilinan J."/>
            <person name="Park H.-J."/>
            <person name="Ramirez L."/>
            <person name="Alfaro M."/>
            <person name="Sun H."/>
            <person name="Tritt A."/>
            <person name="Yoshinaga Y."/>
            <person name="Zwiers L.-H."/>
            <person name="Turgeon B."/>
            <person name="Goodwin S."/>
            <person name="Spatafora J."/>
            <person name="Crous P."/>
            <person name="Grigoriev I."/>
        </authorList>
    </citation>
    <scope>NUCLEOTIDE SEQUENCE</scope>
    <source>
        <strain evidence="8">CBS 473.64</strain>
    </source>
</reference>
<evidence type="ECO:0000313" key="8">
    <source>
        <dbReference type="EMBL" id="KAF2642953.1"/>
    </source>
</evidence>
<dbReference type="Gene3D" id="3.30.930.10">
    <property type="entry name" value="Bira Bifunctional Protein, Domain 2"/>
    <property type="match status" value="1"/>
</dbReference>
<evidence type="ECO:0000256" key="2">
    <source>
        <dbReference type="ARBA" id="ARBA00022741"/>
    </source>
</evidence>
<evidence type="ECO:0000259" key="7">
    <source>
        <dbReference type="Pfam" id="PF00152"/>
    </source>
</evidence>
<evidence type="ECO:0000256" key="3">
    <source>
        <dbReference type="ARBA" id="ARBA00022840"/>
    </source>
</evidence>
<dbReference type="InterPro" id="IPR045864">
    <property type="entry name" value="aa-tRNA-synth_II/BPL/LPL"/>
</dbReference>